<comment type="caution">
    <text evidence="2">The sequence shown here is derived from an EMBL/GenBank/DDBJ whole genome shotgun (WGS) entry which is preliminary data.</text>
</comment>
<keyword evidence="1" id="KW-0812">Transmembrane</keyword>
<evidence type="ECO:0000256" key="1">
    <source>
        <dbReference type="SAM" id="Phobius"/>
    </source>
</evidence>
<sequence>MFLCHLCRHPTTTTRWKSMEDLEEHFKAEHFPLYCDLCPRLHFPTERSIRYHYEKEHQFDELKVQQHLHETHFIRQLAIGQAIDHAFALSNDDPIPTAPSADEFFGLDDSDAGTEMNADHFNFPNFVYKIVNTCISRLQRFLYIIRPASFDQFMVNYKHFVQLLQPIYVLVSPGLYIWYMCSQSFNTLIAIWISVGFLLVLLNSRIIDLISGITLLILPILIPCYMFGKLVGSMISVPLYLILYKIVTHFGKIRIKDD</sequence>
<keyword evidence="3" id="KW-1185">Reference proteome</keyword>
<dbReference type="Proteomes" id="UP001201812">
    <property type="component" value="Unassembled WGS sequence"/>
</dbReference>
<dbReference type="EMBL" id="JAKKPZ010000008">
    <property type="protein sequence ID" value="KAI1718161.1"/>
    <property type="molecule type" value="Genomic_DNA"/>
</dbReference>
<reference evidence="2" key="1">
    <citation type="submission" date="2022-01" db="EMBL/GenBank/DDBJ databases">
        <title>Genome Sequence Resource for Two Populations of Ditylenchus destructor, the Migratory Endoparasitic Phytonematode.</title>
        <authorList>
            <person name="Zhang H."/>
            <person name="Lin R."/>
            <person name="Xie B."/>
        </authorList>
    </citation>
    <scope>NUCLEOTIDE SEQUENCE</scope>
    <source>
        <strain evidence="2">BazhouSP</strain>
    </source>
</reference>
<name>A0AAD4R987_9BILA</name>
<feature type="transmembrane region" description="Helical" evidence="1">
    <location>
        <begin position="185"/>
        <end position="202"/>
    </location>
</feature>
<keyword evidence="1" id="KW-0472">Membrane</keyword>
<proteinExistence type="predicted"/>
<protein>
    <submittedName>
        <fullName evidence="2">Uncharacterized protein</fullName>
    </submittedName>
</protein>
<gene>
    <name evidence="2" type="ORF">DdX_06577</name>
</gene>
<keyword evidence="1" id="KW-1133">Transmembrane helix</keyword>
<dbReference type="AlphaFoldDB" id="A0AAD4R987"/>
<organism evidence="2 3">
    <name type="scientific">Ditylenchus destructor</name>
    <dbReference type="NCBI Taxonomy" id="166010"/>
    <lineage>
        <taxon>Eukaryota</taxon>
        <taxon>Metazoa</taxon>
        <taxon>Ecdysozoa</taxon>
        <taxon>Nematoda</taxon>
        <taxon>Chromadorea</taxon>
        <taxon>Rhabditida</taxon>
        <taxon>Tylenchina</taxon>
        <taxon>Tylenchomorpha</taxon>
        <taxon>Sphaerularioidea</taxon>
        <taxon>Anguinidae</taxon>
        <taxon>Anguininae</taxon>
        <taxon>Ditylenchus</taxon>
    </lineage>
</organism>
<accession>A0AAD4R987</accession>
<evidence type="ECO:0000313" key="3">
    <source>
        <dbReference type="Proteomes" id="UP001201812"/>
    </source>
</evidence>
<evidence type="ECO:0000313" key="2">
    <source>
        <dbReference type="EMBL" id="KAI1718161.1"/>
    </source>
</evidence>
<feature type="transmembrane region" description="Helical" evidence="1">
    <location>
        <begin position="160"/>
        <end position="179"/>
    </location>
</feature>